<sequence length="89" mass="9993">MLVFIQHYFFGCCFLATSAAPHAGTGRQGRRRAGAPVRRVLFFLRGRRQSGAFFHDALAPFHDVESGLPALAHFLPSQEITFRIAKNEF</sequence>
<proteinExistence type="predicted"/>
<dbReference type="Proteomes" id="UP001221208">
    <property type="component" value="Unassembled WGS sequence"/>
</dbReference>
<accession>A0ABT5K0S8</accession>
<reference evidence="1 2" key="1">
    <citation type="submission" date="2022-10" db="EMBL/GenBank/DDBJ databases">
        <title>Janthinobacterium sp. hw3 Genome sequencing.</title>
        <authorList>
            <person name="Park S."/>
        </authorList>
    </citation>
    <scope>NUCLEOTIDE SEQUENCE [LARGE SCALE GENOMIC DNA]</scope>
    <source>
        <strain evidence="2">hw3</strain>
    </source>
</reference>
<dbReference type="EMBL" id="JAQQXR010000004">
    <property type="protein sequence ID" value="MDC8758459.1"/>
    <property type="molecule type" value="Genomic_DNA"/>
</dbReference>
<organism evidence="1 2">
    <name type="scientific">Janthinobacterium fluminis</name>
    <dbReference type="NCBI Taxonomy" id="2987524"/>
    <lineage>
        <taxon>Bacteria</taxon>
        <taxon>Pseudomonadati</taxon>
        <taxon>Pseudomonadota</taxon>
        <taxon>Betaproteobacteria</taxon>
        <taxon>Burkholderiales</taxon>
        <taxon>Oxalobacteraceae</taxon>
        <taxon>Janthinobacterium</taxon>
    </lineage>
</organism>
<protein>
    <recommendedName>
        <fullName evidence="3">Secreted protein</fullName>
    </recommendedName>
</protein>
<name>A0ABT5K0S8_9BURK</name>
<keyword evidence="2" id="KW-1185">Reference proteome</keyword>
<evidence type="ECO:0000313" key="2">
    <source>
        <dbReference type="Proteomes" id="UP001221208"/>
    </source>
</evidence>
<evidence type="ECO:0008006" key="3">
    <source>
        <dbReference type="Google" id="ProtNLM"/>
    </source>
</evidence>
<comment type="caution">
    <text evidence="1">The sequence shown here is derived from an EMBL/GenBank/DDBJ whole genome shotgun (WGS) entry which is preliminary data.</text>
</comment>
<gene>
    <name evidence="1" type="ORF">OIK44_12790</name>
</gene>
<evidence type="ECO:0000313" key="1">
    <source>
        <dbReference type="EMBL" id="MDC8758459.1"/>
    </source>
</evidence>
<dbReference type="RefSeq" id="WP_273671136.1">
    <property type="nucleotide sequence ID" value="NZ_JAQQXR010000004.1"/>
</dbReference>